<evidence type="ECO:0000313" key="3">
    <source>
        <dbReference type="Proteomes" id="UP000535937"/>
    </source>
</evidence>
<dbReference type="Proteomes" id="UP000535937">
    <property type="component" value="Unassembled WGS sequence"/>
</dbReference>
<gene>
    <name evidence="2" type="ORF">FHS09_004612</name>
</gene>
<reference evidence="2 3" key="1">
    <citation type="submission" date="2020-08" db="EMBL/GenBank/DDBJ databases">
        <title>Genomic Encyclopedia of Type Strains, Phase III (KMG-III): the genomes of soil and plant-associated and newly described type strains.</title>
        <authorList>
            <person name="Whitman W."/>
        </authorList>
    </citation>
    <scope>NUCLEOTIDE SEQUENCE [LARGE SCALE GENOMIC DNA]</scope>
    <source>
        <strain evidence="2 3">CECT 8799</strain>
    </source>
</reference>
<keyword evidence="3" id="KW-1185">Reference proteome</keyword>
<proteinExistence type="predicted"/>
<feature type="signal peptide" evidence="1">
    <location>
        <begin position="1"/>
        <end position="18"/>
    </location>
</feature>
<dbReference type="EMBL" id="JACHWZ010000075">
    <property type="protein sequence ID" value="MBB3063734.1"/>
    <property type="molecule type" value="Genomic_DNA"/>
</dbReference>
<name>A0A7W4ZCS7_9GAMM</name>
<dbReference type="RefSeq" id="WP_183464148.1">
    <property type="nucleotide sequence ID" value="NZ_JACHWZ010000075.1"/>
</dbReference>
<protein>
    <submittedName>
        <fullName evidence="2">Uncharacterized protein</fullName>
    </submittedName>
</protein>
<evidence type="ECO:0000313" key="2">
    <source>
        <dbReference type="EMBL" id="MBB3063734.1"/>
    </source>
</evidence>
<organism evidence="2 3">
    <name type="scientific">Microbulbifer rhizosphaerae</name>
    <dbReference type="NCBI Taxonomy" id="1562603"/>
    <lineage>
        <taxon>Bacteria</taxon>
        <taxon>Pseudomonadati</taxon>
        <taxon>Pseudomonadota</taxon>
        <taxon>Gammaproteobacteria</taxon>
        <taxon>Cellvibrionales</taxon>
        <taxon>Microbulbiferaceae</taxon>
        <taxon>Microbulbifer</taxon>
    </lineage>
</organism>
<feature type="chain" id="PRO_5030719153" evidence="1">
    <location>
        <begin position="19"/>
        <end position="86"/>
    </location>
</feature>
<accession>A0A7W4ZCS7</accession>
<keyword evidence="1" id="KW-0732">Signal</keyword>
<feature type="non-terminal residue" evidence="2">
    <location>
        <position position="86"/>
    </location>
</feature>
<evidence type="ECO:0000256" key="1">
    <source>
        <dbReference type="SAM" id="SignalP"/>
    </source>
</evidence>
<dbReference type="AlphaFoldDB" id="A0A7W4ZCS7"/>
<sequence>MKKIILLMLMFGSNTAASDTFCPDVEESDWPKKEKFKDKDFSCKSVNISDLPNSEVTEEDKSGAKKVDLNGDGICEYIIPWKSGSG</sequence>
<comment type="caution">
    <text evidence="2">The sequence shown here is derived from an EMBL/GenBank/DDBJ whole genome shotgun (WGS) entry which is preliminary data.</text>
</comment>